<name>A0A364Y5Y6_9BACT</name>
<organism evidence="4 5">
    <name type="scientific">Pseudochryseolinea flava</name>
    <dbReference type="NCBI Taxonomy" id="2059302"/>
    <lineage>
        <taxon>Bacteria</taxon>
        <taxon>Pseudomonadati</taxon>
        <taxon>Bacteroidota</taxon>
        <taxon>Cytophagia</taxon>
        <taxon>Cytophagales</taxon>
        <taxon>Fulvivirgaceae</taxon>
        <taxon>Pseudochryseolinea</taxon>
    </lineage>
</organism>
<dbReference type="SMART" id="SM00448">
    <property type="entry name" value="REC"/>
    <property type="match status" value="1"/>
</dbReference>
<dbReference type="PANTHER" id="PTHR44591">
    <property type="entry name" value="STRESS RESPONSE REGULATOR PROTEIN 1"/>
    <property type="match status" value="1"/>
</dbReference>
<protein>
    <recommendedName>
        <fullName evidence="3">Response regulatory domain-containing protein</fullName>
    </recommendedName>
</protein>
<gene>
    <name evidence="4" type="ORF">DQQ10_08990</name>
</gene>
<evidence type="ECO:0000256" key="2">
    <source>
        <dbReference type="PROSITE-ProRule" id="PRU00169"/>
    </source>
</evidence>
<dbReference type="InterPro" id="IPR001789">
    <property type="entry name" value="Sig_transdc_resp-reg_receiver"/>
</dbReference>
<dbReference type="InterPro" id="IPR011006">
    <property type="entry name" value="CheY-like_superfamily"/>
</dbReference>
<dbReference type="Proteomes" id="UP000251889">
    <property type="component" value="Unassembled WGS sequence"/>
</dbReference>
<dbReference type="Gene3D" id="3.40.50.2300">
    <property type="match status" value="1"/>
</dbReference>
<dbReference type="AlphaFoldDB" id="A0A364Y5Y6"/>
<comment type="caution">
    <text evidence="4">The sequence shown here is derived from an EMBL/GenBank/DDBJ whole genome shotgun (WGS) entry which is preliminary data.</text>
</comment>
<dbReference type="SUPFAM" id="SSF52172">
    <property type="entry name" value="CheY-like"/>
    <property type="match status" value="1"/>
</dbReference>
<feature type="domain" description="Response regulatory" evidence="3">
    <location>
        <begin position="4"/>
        <end position="111"/>
    </location>
</feature>
<sequence length="111" mass="12444">MARKVVIIDDEQDLCLLIKSFLLQRDLLVFTAHSLVDGLKMIRDIVPDILIMDNNLPDGSGWDNLNLVRGIIPNCKIILISAFNAKFPSLVKDVSILEKPVSLLKLQTYIA</sequence>
<dbReference type="CDD" id="cd00156">
    <property type="entry name" value="REC"/>
    <property type="match status" value="1"/>
</dbReference>
<dbReference type="OrthoDB" id="9789181at2"/>
<feature type="modified residue" description="4-aspartylphosphate" evidence="2">
    <location>
        <position position="53"/>
    </location>
</feature>
<evidence type="ECO:0000313" key="5">
    <source>
        <dbReference type="Proteomes" id="UP000251889"/>
    </source>
</evidence>
<evidence type="ECO:0000259" key="3">
    <source>
        <dbReference type="PROSITE" id="PS50110"/>
    </source>
</evidence>
<dbReference type="Pfam" id="PF00072">
    <property type="entry name" value="Response_reg"/>
    <property type="match status" value="1"/>
</dbReference>
<proteinExistence type="predicted"/>
<dbReference type="EMBL" id="QMFY01000003">
    <property type="protein sequence ID" value="RAW01771.1"/>
    <property type="molecule type" value="Genomic_DNA"/>
</dbReference>
<reference evidence="4 5" key="1">
    <citation type="submission" date="2018-06" db="EMBL/GenBank/DDBJ databases">
        <title>Chryseolinea flavus sp. nov., a member of the phylum Bacteroidetes isolated from soil.</title>
        <authorList>
            <person name="Li Y."/>
            <person name="Wang J."/>
        </authorList>
    </citation>
    <scope>NUCLEOTIDE SEQUENCE [LARGE SCALE GENOMIC DNA]</scope>
    <source>
        <strain evidence="4 5">SDU1-6</strain>
    </source>
</reference>
<dbReference type="PROSITE" id="PS50110">
    <property type="entry name" value="RESPONSE_REGULATORY"/>
    <property type="match status" value="1"/>
</dbReference>
<keyword evidence="1 2" id="KW-0597">Phosphoprotein</keyword>
<dbReference type="InterPro" id="IPR050595">
    <property type="entry name" value="Bact_response_regulator"/>
</dbReference>
<evidence type="ECO:0000256" key="1">
    <source>
        <dbReference type="ARBA" id="ARBA00022553"/>
    </source>
</evidence>
<accession>A0A364Y5Y6</accession>
<dbReference type="RefSeq" id="WP_112746511.1">
    <property type="nucleotide sequence ID" value="NZ_QMFY01000003.1"/>
</dbReference>
<evidence type="ECO:0000313" key="4">
    <source>
        <dbReference type="EMBL" id="RAW01771.1"/>
    </source>
</evidence>
<dbReference type="PANTHER" id="PTHR44591:SF3">
    <property type="entry name" value="RESPONSE REGULATORY DOMAIN-CONTAINING PROTEIN"/>
    <property type="match status" value="1"/>
</dbReference>
<keyword evidence="5" id="KW-1185">Reference proteome</keyword>
<dbReference type="GO" id="GO:0000160">
    <property type="term" value="P:phosphorelay signal transduction system"/>
    <property type="evidence" value="ECO:0007669"/>
    <property type="project" value="InterPro"/>
</dbReference>